<sequence>MWQRSPAQGPLGEHRKLEQEVESLRTQLNRQIGILPYSNSAIYSDNTGGQLIESQVFPTALIPYNTVLGFPADQLEYLRSLESEESRRAEQYLAVSTSISPSLGIPMAAGNHIASTFEVDDRMFSFGHVPYPHPPAHQDPDYFL</sequence>
<organism evidence="1 2">
    <name type="scientific">Morella rubra</name>
    <name type="common">Chinese bayberry</name>
    <dbReference type="NCBI Taxonomy" id="262757"/>
    <lineage>
        <taxon>Eukaryota</taxon>
        <taxon>Viridiplantae</taxon>
        <taxon>Streptophyta</taxon>
        <taxon>Embryophyta</taxon>
        <taxon>Tracheophyta</taxon>
        <taxon>Spermatophyta</taxon>
        <taxon>Magnoliopsida</taxon>
        <taxon>eudicotyledons</taxon>
        <taxon>Gunneridae</taxon>
        <taxon>Pentapetalae</taxon>
        <taxon>rosids</taxon>
        <taxon>fabids</taxon>
        <taxon>Fagales</taxon>
        <taxon>Myricaceae</taxon>
        <taxon>Morella</taxon>
    </lineage>
</organism>
<name>A0A6A1W9V9_9ROSI</name>
<dbReference type="Proteomes" id="UP000516437">
    <property type="component" value="Chromosome 2"/>
</dbReference>
<reference evidence="1 2" key="1">
    <citation type="journal article" date="2019" name="Plant Biotechnol. J.">
        <title>The red bayberry genome and genetic basis of sex determination.</title>
        <authorList>
            <person name="Jia H.M."/>
            <person name="Jia H.J."/>
            <person name="Cai Q.L."/>
            <person name="Wang Y."/>
            <person name="Zhao H.B."/>
            <person name="Yang W.F."/>
            <person name="Wang G.Y."/>
            <person name="Li Y.H."/>
            <person name="Zhan D.L."/>
            <person name="Shen Y.T."/>
            <person name="Niu Q.F."/>
            <person name="Chang L."/>
            <person name="Qiu J."/>
            <person name="Zhao L."/>
            <person name="Xie H.B."/>
            <person name="Fu W.Y."/>
            <person name="Jin J."/>
            <person name="Li X.W."/>
            <person name="Jiao Y."/>
            <person name="Zhou C.C."/>
            <person name="Tu T."/>
            <person name="Chai C.Y."/>
            <person name="Gao J.L."/>
            <person name="Fan L.J."/>
            <person name="van de Weg E."/>
            <person name="Wang J.Y."/>
            <person name="Gao Z.S."/>
        </authorList>
    </citation>
    <scope>NUCLEOTIDE SEQUENCE [LARGE SCALE GENOMIC DNA]</scope>
    <source>
        <tissue evidence="1">Leaves</tissue>
    </source>
</reference>
<protein>
    <submittedName>
        <fullName evidence="1">Uncharacterized protein</fullName>
    </submittedName>
</protein>
<evidence type="ECO:0000313" key="1">
    <source>
        <dbReference type="EMBL" id="KAB1222001.1"/>
    </source>
</evidence>
<dbReference type="EMBL" id="RXIC02000020">
    <property type="protein sequence ID" value="KAB1222001.1"/>
    <property type="molecule type" value="Genomic_DNA"/>
</dbReference>
<keyword evidence="2" id="KW-1185">Reference proteome</keyword>
<gene>
    <name evidence="1" type="ORF">CJ030_MR2G018493</name>
</gene>
<dbReference type="AlphaFoldDB" id="A0A6A1W9V9"/>
<comment type="caution">
    <text evidence="1">The sequence shown here is derived from an EMBL/GenBank/DDBJ whole genome shotgun (WGS) entry which is preliminary data.</text>
</comment>
<accession>A0A6A1W9V9</accession>
<evidence type="ECO:0000313" key="2">
    <source>
        <dbReference type="Proteomes" id="UP000516437"/>
    </source>
</evidence>
<proteinExistence type="predicted"/>